<dbReference type="CDD" id="cd00340">
    <property type="entry name" value="GSH_Peroxidase"/>
    <property type="match status" value="1"/>
</dbReference>
<protein>
    <recommendedName>
        <fullName evidence="4">Glutathione peroxidase</fullName>
    </recommendedName>
</protein>
<organism evidence="5 6">
    <name type="scientific">Tsukamurella soli</name>
    <dbReference type="NCBI Taxonomy" id="644556"/>
    <lineage>
        <taxon>Bacteria</taxon>
        <taxon>Bacillati</taxon>
        <taxon>Actinomycetota</taxon>
        <taxon>Actinomycetes</taxon>
        <taxon>Mycobacteriales</taxon>
        <taxon>Tsukamurellaceae</taxon>
        <taxon>Tsukamurella</taxon>
    </lineage>
</organism>
<dbReference type="EMBL" id="BAABFR010000036">
    <property type="protein sequence ID" value="GAA4394164.1"/>
    <property type="molecule type" value="Genomic_DNA"/>
</dbReference>
<reference evidence="6" key="1">
    <citation type="journal article" date="2019" name="Int. J. Syst. Evol. Microbiol.">
        <title>The Global Catalogue of Microorganisms (GCM) 10K type strain sequencing project: providing services to taxonomists for standard genome sequencing and annotation.</title>
        <authorList>
            <consortium name="The Broad Institute Genomics Platform"/>
            <consortium name="The Broad Institute Genome Sequencing Center for Infectious Disease"/>
            <person name="Wu L."/>
            <person name="Ma J."/>
        </authorList>
    </citation>
    <scope>NUCLEOTIDE SEQUENCE [LARGE SCALE GENOMIC DNA]</scope>
    <source>
        <strain evidence="6">JCM 17688</strain>
    </source>
</reference>
<keyword evidence="2 4" id="KW-0575">Peroxidase</keyword>
<dbReference type="InterPro" id="IPR000889">
    <property type="entry name" value="Glutathione_peroxidase"/>
</dbReference>
<dbReference type="InterPro" id="IPR029759">
    <property type="entry name" value="GPX_AS"/>
</dbReference>
<keyword evidence="3 4" id="KW-0560">Oxidoreductase</keyword>
<dbReference type="Gene3D" id="3.40.30.10">
    <property type="entry name" value="Glutaredoxin"/>
    <property type="match status" value="1"/>
</dbReference>
<dbReference type="Proteomes" id="UP001500635">
    <property type="component" value="Unassembled WGS sequence"/>
</dbReference>
<proteinExistence type="inferred from homology"/>
<name>A0ABP8JPQ0_9ACTN</name>
<keyword evidence="6" id="KW-1185">Reference proteome</keyword>
<evidence type="ECO:0000313" key="5">
    <source>
        <dbReference type="EMBL" id="GAA4394164.1"/>
    </source>
</evidence>
<dbReference type="PROSITE" id="PS00460">
    <property type="entry name" value="GLUTATHIONE_PEROXID_1"/>
    <property type="match status" value="1"/>
</dbReference>
<accession>A0ABP8JPQ0</accession>
<gene>
    <name evidence="5" type="ORF">GCM10023147_25760</name>
</gene>
<dbReference type="PRINTS" id="PR01011">
    <property type="entry name" value="GLUTPROXDASE"/>
</dbReference>
<evidence type="ECO:0000256" key="1">
    <source>
        <dbReference type="ARBA" id="ARBA00006926"/>
    </source>
</evidence>
<evidence type="ECO:0000256" key="2">
    <source>
        <dbReference type="ARBA" id="ARBA00022559"/>
    </source>
</evidence>
<comment type="caution">
    <text evidence="5">The sequence shown here is derived from an EMBL/GenBank/DDBJ whole genome shotgun (WGS) entry which is preliminary data.</text>
</comment>
<sequence>MALGGATGATAGIGGTTVGDMTSALDSIPLTTLDGQAASLADYAGNAVLVVNVASKCGLTPQYAGLEALATRYADRGLTVLGVPCNQFAGQEPGTAEEIATFCSTTYGVTFPLLAKTDVNGDDRHLLYAELTTVADAAGEAGDIQWNFEKFLIAPDHEAVTRFRPRTEPESDEVVSAIEATLPR</sequence>
<evidence type="ECO:0000313" key="6">
    <source>
        <dbReference type="Proteomes" id="UP001500635"/>
    </source>
</evidence>
<dbReference type="PIRSF" id="PIRSF000303">
    <property type="entry name" value="Glutathion_perox"/>
    <property type="match status" value="1"/>
</dbReference>
<dbReference type="PROSITE" id="PS51355">
    <property type="entry name" value="GLUTATHIONE_PEROXID_3"/>
    <property type="match status" value="1"/>
</dbReference>
<comment type="similarity">
    <text evidence="1 4">Belongs to the glutathione peroxidase family.</text>
</comment>
<evidence type="ECO:0000256" key="3">
    <source>
        <dbReference type="ARBA" id="ARBA00023002"/>
    </source>
</evidence>
<dbReference type="PANTHER" id="PTHR11592">
    <property type="entry name" value="GLUTATHIONE PEROXIDASE"/>
    <property type="match status" value="1"/>
</dbReference>
<dbReference type="InterPro" id="IPR036249">
    <property type="entry name" value="Thioredoxin-like_sf"/>
</dbReference>
<dbReference type="PANTHER" id="PTHR11592:SF40">
    <property type="entry name" value="THIOREDOXIN_GLUTATHIONE PEROXIDASE BTUE"/>
    <property type="match status" value="1"/>
</dbReference>
<dbReference type="SUPFAM" id="SSF52833">
    <property type="entry name" value="Thioredoxin-like"/>
    <property type="match status" value="1"/>
</dbReference>
<evidence type="ECO:0000256" key="4">
    <source>
        <dbReference type="RuleBase" id="RU000499"/>
    </source>
</evidence>
<dbReference type="GO" id="GO:0004601">
    <property type="term" value="F:peroxidase activity"/>
    <property type="evidence" value="ECO:0007669"/>
    <property type="project" value="UniProtKB-KW"/>
</dbReference>
<dbReference type="Pfam" id="PF00255">
    <property type="entry name" value="GSHPx"/>
    <property type="match status" value="1"/>
</dbReference>